<accession>A0A2M7JEW7</accession>
<sequence length="81" mass="9638">MFLTTKGTKFNLLRCFVLIYLKINDVQHYDIGQMNLYMGYFANEEFYKTYPIVTSLMSQLSWTHYTVLITINNRLLQVNLS</sequence>
<evidence type="ECO:0008006" key="3">
    <source>
        <dbReference type="Google" id="ProtNLM"/>
    </source>
</evidence>
<proteinExistence type="predicted"/>
<dbReference type="Proteomes" id="UP000229297">
    <property type="component" value="Unassembled WGS sequence"/>
</dbReference>
<organism evidence="1 2">
    <name type="scientific">Candidatus Desantisbacteria bacterium CG_4_8_14_3_um_filter_40_12</name>
    <dbReference type="NCBI Taxonomy" id="1974545"/>
    <lineage>
        <taxon>Bacteria</taxon>
        <taxon>Candidatus Desantisiibacteriota</taxon>
    </lineage>
</organism>
<gene>
    <name evidence="1" type="ORF">COZ71_00485</name>
</gene>
<evidence type="ECO:0000313" key="1">
    <source>
        <dbReference type="EMBL" id="PIX17968.1"/>
    </source>
</evidence>
<dbReference type="EMBL" id="PFIC01000013">
    <property type="protein sequence ID" value="PIX17968.1"/>
    <property type="molecule type" value="Genomic_DNA"/>
</dbReference>
<dbReference type="AlphaFoldDB" id="A0A2M7JEW7"/>
<name>A0A2M7JEW7_9BACT</name>
<comment type="caution">
    <text evidence="1">The sequence shown here is derived from an EMBL/GenBank/DDBJ whole genome shotgun (WGS) entry which is preliminary data.</text>
</comment>
<evidence type="ECO:0000313" key="2">
    <source>
        <dbReference type="Proteomes" id="UP000229297"/>
    </source>
</evidence>
<protein>
    <recommendedName>
        <fullName evidence="3">YhcG N-terminal domain-containing protein</fullName>
    </recommendedName>
</protein>
<reference evidence="2" key="1">
    <citation type="submission" date="2017-09" db="EMBL/GenBank/DDBJ databases">
        <title>Depth-based differentiation of microbial function through sediment-hosted aquifers and enrichment of novel symbionts in the deep terrestrial subsurface.</title>
        <authorList>
            <person name="Probst A.J."/>
            <person name="Ladd B."/>
            <person name="Jarett J.K."/>
            <person name="Geller-Mcgrath D.E."/>
            <person name="Sieber C.M.K."/>
            <person name="Emerson J.B."/>
            <person name="Anantharaman K."/>
            <person name="Thomas B.C."/>
            <person name="Malmstrom R."/>
            <person name="Stieglmeier M."/>
            <person name="Klingl A."/>
            <person name="Woyke T."/>
            <person name="Ryan C.M."/>
            <person name="Banfield J.F."/>
        </authorList>
    </citation>
    <scope>NUCLEOTIDE SEQUENCE [LARGE SCALE GENOMIC DNA]</scope>
</reference>